<dbReference type="InterPro" id="IPR029068">
    <property type="entry name" value="Glyas_Bleomycin-R_OHBP_Dase"/>
</dbReference>
<organism evidence="2 3">
    <name type="scientific">Streptomyces endophyticus</name>
    <dbReference type="NCBI Taxonomy" id="714166"/>
    <lineage>
        <taxon>Bacteria</taxon>
        <taxon>Bacillati</taxon>
        <taxon>Actinomycetota</taxon>
        <taxon>Actinomycetes</taxon>
        <taxon>Kitasatosporales</taxon>
        <taxon>Streptomycetaceae</taxon>
        <taxon>Streptomyces</taxon>
    </lineage>
</organism>
<sequence>MSLVRAGVLVLDCAEPEELAEFYRTLLGGEINTLPGSNRIDVVGEQGMRMAFRRDLNAAPPSWPRPDDSQQAHLDFLVDQEDLDEVERHLIGLGARPLETRGARGPNEMRLYSDPAGHPFATHCARHPAPKTG</sequence>
<dbReference type="InterPro" id="IPR041581">
    <property type="entry name" value="Glyoxalase_6"/>
</dbReference>
<dbReference type="EMBL" id="JAOZYC010000198">
    <property type="protein sequence ID" value="MEB8343774.1"/>
    <property type="molecule type" value="Genomic_DNA"/>
</dbReference>
<dbReference type="Gene3D" id="3.10.180.10">
    <property type="entry name" value="2,3-Dihydroxybiphenyl 1,2-Dioxygenase, domain 1"/>
    <property type="match status" value="1"/>
</dbReference>
<dbReference type="InterPro" id="IPR037523">
    <property type="entry name" value="VOC_core"/>
</dbReference>
<dbReference type="PROSITE" id="PS51819">
    <property type="entry name" value="VOC"/>
    <property type="match status" value="1"/>
</dbReference>
<dbReference type="PANTHER" id="PTHR35908:SF1">
    <property type="entry name" value="CONSERVED PROTEIN"/>
    <property type="match status" value="1"/>
</dbReference>
<evidence type="ECO:0000259" key="1">
    <source>
        <dbReference type="PROSITE" id="PS51819"/>
    </source>
</evidence>
<feature type="domain" description="VOC" evidence="1">
    <location>
        <begin position="5"/>
        <end position="125"/>
    </location>
</feature>
<protein>
    <submittedName>
        <fullName evidence="2">VOC family protein</fullName>
    </submittedName>
</protein>
<evidence type="ECO:0000313" key="2">
    <source>
        <dbReference type="EMBL" id="MEB8343774.1"/>
    </source>
</evidence>
<reference evidence="2 3" key="1">
    <citation type="submission" date="2022-10" db="EMBL/GenBank/DDBJ databases">
        <authorList>
            <person name="Xie J."/>
            <person name="Shen N."/>
        </authorList>
    </citation>
    <scope>NUCLEOTIDE SEQUENCE [LARGE SCALE GENOMIC DNA]</scope>
    <source>
        <strain evidence="2 3">YIM65594</strain>
    </source>
</reference>
<proteinExistence type="predicted"/>
<dbReference type="RefSeq" id="WP_326023498.1">
    <property type="nucleotide sequence ID" value="NZ_JAOZYC010000198.1"/>
</dbReference>
<evidence type="ECO:0000313" key="3">
    <source>
        <dbReference type="Proteomes" id="UP001354931"/>
    </source>
</evidence>
<dbReference type="Pfam" id="PF18029">
    <property type="entry name" value="Glyoxalase_6"/>
    <property type="match status" value="1"/>
</dbReference>
<gene>
    <name evidence="2" type="ORF">OKJ99_40460</name>
</gene>
<name>A0ABU6FIX1_9ACTN</name>
<comment type="caution">
    <text evidence="2">The sequence shown here is derived from an EMBL/GenBank/DDBJ whole genome shotgun (WGS) entry which is preliminary data.</text>
</comment>
<dbReference type="Proteomes" id="UP001354931">
    <property type="component" value="Unassembled WGS sequence"/>
</dbReference>
<keyword evidence="3" id="KW-1185">Reference proteome</keyword>
<accession>A0ABU6FIX1</accession>
<dbReference type="PANTHER" id="PTHR35908">
    <property type="entry name" value="HYPOTHETICAL FUSION PROTEIN"/>
    <property type="match status" value="1"/>
</dbReference>
<dbReference type="SUPFAM" id="SSF54593">
    <property type="entry name" value="Glyoxalase/Bleomycin resistance protein/Dihydroxybiphenyl dioxygenase"/>
    <property type="match status" value="1"/>
</dbReference>
<dbReference type="CDD" id="cd06587">
    <property type="entry name" value="VOC"/>
    <property type="match status" value="1"/>
</dbReference>